<organism evidence="1 2">
    <name type="scientific">Salix suchowensis</name>
    <dbReference type="NCBI Taxonomy" id="1278906"/>
    <lineage>
        <taxon>Eukaryota</taxon>
        <taxon>Viridiplantae</taxon>
        <taxon>Streptophyta</taxon>
        <taxon>Embryophyta</taxon>
        <taxon>Tracheophyta</taxon>
        <taxon>Spermatophyta</taxon>
        <taxon>Magnoliopsida</taxon>
        <taxon>eudicotyledons</taxon>
        <taxon>Gunneridae</taxon>
        <taxon>Pentapetalae</taxon>
        <taxon>rosids</taxon>
        <taxon>fabids</taxon>
        <taxon>Malpighiales</taxon>
        <taxon>Salicaceae</taxon>
        <taxon>Saliceae</taxon>
        <taxon>Salix</taxon>
    </lineage>
</organism>
<accession>A0ABQ9ALD1</accession>
<protein>
    <submittedName>
        <fullName evidence="1">Uncharacterized protein</fullName>
    </submittedName>
</protein>
<keyword evidence="2" id="KW-1185">Reference proteome</keyword>
<name>A0ABQ9ALD1_9ROSI</name>
<evidence type="ECO:0000313" key="1">
    <source>
        <dbReference type="EMBL" id="KAJ6348540.1"/>
    </source>
</evidence>
<comment type="caution">
    <text evidence="1">The sequence shown here is derived from an EMBL/GenBank/DDBJ whole genome shotgun (WGS) entry which is preliminary data.</text>
</comment>
<sequence>MQHKEEDRTGCIVSAAKSLVTLLVTVRRKFATTIRNQAISSKTVGYDLRITTLKLFKLLSRTQLLRLPLTMELHDVHEYDGTQFIQIVDGSTLPITVVGSGVGNGDREGA</sequence>
<reference evidence="1" key="1">
    <citation type="submission" date="2022-10" db="EMBL/GenBank/DDBJ databases">
        <authorList>
            <person name="Hyden B.L."/>
            <person name="Feng K."/>
            <person name="Yates T."/>
            <person name="Jawdy S."/>
            <person name="Smart L.B."/>
            <person name="Muchero W."/>
        </authorList>
    </citation>
    <scope>NUCLEOTIDE SEQUENCE</scope>
    <source>
        <tissue evidence="1">Shoot tip</tissue>
    </source>
</reference>
<reference evidence="1" key="2">
    <citation type="journal article" date="2023" name="Int. J. Mol. Sci.">
        <title>De Novo Assembly and Annotation of 11 Diverse Shrub Willow (Salix) Genomes Reveals Novel Gene Organization in Sex-Linked Regions.</title>
        <authorList>
            <person name="Hyden B."/>
            <person name="Feng K."/>
            <person name="Yates T.B."/>
            <person name="Jawdy S."/>
            <person name="Cereghino C."/>
            <person name="Smart L.B."/>
            <person name="Muchero W."/>
        </authorList>
    </citation>
    <scope>NUCLEOTIDE SEQUENCE</scope>
    <source>
        <tissue evidence="1">Shoot tip</tissue>
    </source>
</reference>
<proteinExistence type="predicted"/>
<dbReference type="EMBL" id="JAPFFI010000018">
    <property type="protein sequence ID" value="KAJ6348540.1"/>
    <property type="molecule type" value="Genomic_DNA"/>
</dbReference>
<gene>
    <name evidence="1" type="ORF">OIU77_006169</name>
</gene>
<dbReference type="Proteomes" id="UP001141253">
    <property type="component" value="Chromosome 19"/>
</dbReference>
<evidence type="ECO:0000313" key="2">
    <source>
        <dbReference type="Proteomes" id="UP001141253"/>
    </source>
</evidence>